<dbReference type="AlphaFoldDB" id="A0A1G7DSQ1"/>
<sequence length="141" mass="15390">MPPLATVDAEAFLAVPPALAAPRLADPDHQARWARGLVLHPYEDRGTEGVRAVVSGRLVGRVEWWLEPVAAPAGVQVHFWLAATPTGDGDRRPVAPGRWQRRQQRLLLEAVRRRWRAALFALADEVGTTGLGSAPTPPQET</sequence>
<keyword evidence="2" id="KW-1185">Reference proteome</keyword>
<proteinExistence type="predicted"/>
<evidence type="ECO:0000313" key="2">
    <source>
        <dbReference type="Proteomes" id="UP000198546"/>
    </source>
</evidence>
<accession>A0A1G7DSQ1</accession>
<protein>
    <recommendedName>
        <fullName evidence="3">Polyketide cyclase / dehydrase and lipid transport</fullName>
    </recommendedName>
</protein>
<reference evidence="1 2" key="1">
    <citation type="submission" date="2016-10" db="EMBL/GenBank/DDBJ databases">
        <authorList>
            <person name="de Groot N.N."/>
        </authorList>
    </citation>
    <scope>NUCLEOTIDE SEQUENCE [LARGE SCALE GENOMIC DNA]</scope>
    <source>
        <strain evidence="1 2">MON 2.2</strain>
    </source>
</reference>
<dbReference type="STRING" id="675864.SAMN04489747_3700"/>
<dbReference type="EMBL" id="LT629688">
    <property type="protein sequence ID" value="SDE54549.1"/>
    <property type="molecule type" value="Genomic_DNA"/>
</dbReference>
<organism evidence="1 2">
    <name type="scientific">Auraticoccus monumenti</name>
    <dbReference type="NCBI Taxonomy" id="675864"/>
    <lineage>
        <taxon>Bacteria</taxon>
        <taxon>Bacillati</taxon>
        <taxon>Actinomycetota</taxon>
        <taxon>Actinomycetes</taxon>
        <taxon>Propionibacteriales</taxon>
        <taxon>Propionibacteriaceae</taxon>
        <taxon>Auraticoccus</taxon>
    </lineage>
</organism>
<evidence type="ECO:0000313" key="1">
    <source>
        <dbReference type="EMBL" id="SDE54549.1"/>
    </source>
</evidence>
<dbReference type="Proteomes" id="UP000198546">
    <property type="component" value="Chromosome i"/>
</dbReference>
<gene>
    <name evidence="1" type="ORF">SAMN04489747_3700</name>
</gene>
<evidence type="ECO:0008006" key="3">
    <source>
        <dbReference type="Google" id="ProtNLM"/>
    </source>
</evidence>
<name>A0A1G7DSQ1_9ACTN</name>